<dbReference type="SMART" id="SM00228">
    <property type="entry name" value="PDZ"/>
    <property type="match status" value="1"/>
</dbReference>
<dbReference type="RefSeq" id="WP_104688122.1">
    <property type="nucleotide sequence ID" value="NZ_JBKTHY010000014.1"/>
</dbReference>
<evidence type="ECO:0000256" key="1">
    <source>
        <dbReference type="ARBA" id="ARBA00010541"/>
    </source>
</evidence>
<dbReference type="PRINTS" id="PR00834">
    <property type="entry name" value="PROTEASES2C"/>
</dbReference>
<keyword evidence="6" id="KW-1133">Transmembrane helix</keyword>
<evidence type="ECO:0000256" key="2">
    <source>
        <dbReference type="ARBA" id="ARBA00022670"/>
    </source>
</evidence>
<feature type="region of interest" description="Disordered" evidence="5">
    <location>
        <begin position="46"/>
        <end position="69"/>
    </location>
</feature>
<dbReference type="Pfam" id="PF13180">
    <property type="entry name" value="PDZ_2"/>
    <property type="match status" value="1"/>
</dbReference>
<keyword evidence="6" id="KW-0472">Membrane</keyword>
<keyword evidence="4" id="KW-0720">Serine protease</keyword>
<dbReference type="PANTHER" id="PTHR43343:SF3">
    <property type="entry name" value="PROTEASE DO-LIKE 8, CHLOROPLASTIC"/>
    <property type="match status" value="1"/>
</dbReference>
<proteinExistence type="inferred from homology"/>
<protein>
    <submittedName>
        <fullName evidence="8">Serine protease</fullName>
    </submittedName>
</protein>
<feature type="compositionally biased region" description="Polar residues" evidence="5">
    <location>
        <begin position="52"/>
        <end position="64"/>
    </location>
</feature>
<comment type="similarity">
    <text evidence="1">Belongs to the peptidase S1C family.</text>
</comment>
<dbReference type="Gene3D" id="2.30.42.10">
    <property type="match status" value="1"/>
</dbReference>
<feature type="region of interest" description="Disordered" evidence="5">
    <location>
        <begin position="406"/>
        <end position="428"/>
    </location>
</feature>
<feature type="compositionally biased region" description="Polar residues" evidence="5">
    <location>
        <begin position="416"/>
        <end position="428"/>
    </location>
</feature>
<reference evidence="8 9" key="1">
    <citation type="submission" date="2017-09" db="EMBL/GenBank/DDBJ databases">
        <title>Bacterial strain isolated from the female urinary microbiota.</title>
        <authorList>
            <person name="Thomas-White K."/>
            <person name="Kumar N."/>
            <person name="Forster S."/>
            <person name="Putonti C."/>
            <person name="Lawley T."/>
            <person name="Wolfe A.J."/>
        </authorList>
    </citation>
    <scope>NUCLEOTIDE SEQUENCE [LARGE SCALE GENOMIC DNA]</scope>
    <source>
        <strain evidence="8 9">UMB0683</strain>
    </source>
</reference>
<dbReference type="InterPro" id="IPR043504">
    <property type="entry name" value="Peptidase_S1_PA_chymotrypsin"/>
</dbReference>
<feature type="transmembrane region" description="Helical" evidence="6">
    <location>
        <begin position="15"/>
        <end position="35"/>
    </location>
</feature>
<name>A0A2J6NNW8_9LACO</name>
<organism evidence="8 9">
    <name type="scientific">Limosilactobacillus pontis</name>
    <dbReference type="NCBI Taxonomy" id="35787"/>
    <lineage>
        <taxon>Bacteria</taxon>
        <taxon>Bacillati</taxon>
        <taxon>Bacillota</taxon>
        <taxon>Bacilli</taxon>
        <taxon>Lactobacillales</taxon>
        <taxon>Lactobacillaceae</taxon>
        <taxon>Limosilactobacillus</taxon>
    </lineage>
</organism>
<evidence type="ECO:0000256" key="6">
    <source>
        <dbReference type="SAM" id="Phobius"/>
    </source>
</evidence>
<keyword evidence="2 8" id="KW-0645">Protease</keyword>
<dbReference type="GO" id="GO:0004252">
    <property type="term" value="F:serine-type endopeptidase activity"/>
    <property type="evidence" value="ECO:0007669"/>
    <property type="project" value="InterPro"/>
</dbReference>
<dbReference type="AlphaFoldDB" id="A0A2J6NNW8"/>
<dbReference type="SUPFAM" id="SSF50156">
    <property type="entry name" value="PDZ domain-like"/>
    <property type="match status" value="1"/>
</dbReference>
<dbReference type="InterPro" id="IPR051201">
    <property type="entry name" value="Chloro_Bact_Ser_Proteases"/>
</dbReference>
<keyword evidence="6" id="KW-0812">Transmembrane</keyword>
<gene>
    <name evidence="8" type="ORF">CK797_01880</name>
</gene>
<dbReference type="Proteomes" id="UP000239920">
    <property type="component" value="Unassembled WGS sequence"/>
</dbReference>
<evidence type="ECO:0000256" key="3">
    <source>
        <dbReference type="ARBA" id="ARBA00022801"/>
    </source>
</evidence>
<dbReference type="InterPro" id="IPR009003">
    <property type="entry name" value="Peptidase_S1_PA"/>
</dbReference>
<keyword evidence="3" id="KW-0378">Hydrolase</keyword>
<dbReference type="CDD" id="cd06781">
    <property type="entry name" value="cpPDZ_BsHtra-like"/>
    <property type="match status" value="1"/>
</dbReference>
<accession>A0A2J6NNW8</accession>
<evidence type="ECO:0000259" key="7">
    <source>
        <dbReference type="SMART" id="SM00228"/>
    </source>
</evidence>
<dbReference type="Pfam" id="PF13365">
    <property type="entry name" value="Trypsin_2"/>
    <property type="match status" value="1"/>
</dbReference>
<dbReference type="InterPro" id="IPR001940">
    <property type="entry name" value="Peptidase_S1C"/>
</dbReference>
<dbReference type="PANTHER" id="PTHR43343">
    <property type="entry name" value="PEPTIDASE S12"/>
    <property type="match status" value="1"/>
</dbReference>
<feature type="domain" description="PDZ" evidence="7">
    <location>
        <begin position="313"/>
        <end position="401"/>
    </location>
</feature>
<sequence>MNNDNQRSPRRPNRFWLKVAGIGLVAGLIGGGAAVSVGNAVQHHDEVASTRVPDSSNKSGGTKVNKNKADLNGTATKAYESVQGAVVSVINKQEVQQGGSLGIFGLYSNGENNSSNSDKNSKLQTASEGSGVIYKKDGKVAYIVTNNHVVKGSNALQVIMSNGKKVDADLVGTDAATDLAVLKINAANVTTVAQFGNSNSIAAGQDVLAIGSPMGSEYANTVTKGIVSAKNRTLKAGTDGTLTSVIQTDAAINSGNSGGPLINMAGQVIGINSMKLSSDNEGSSIEGMGFAIPSNEVVSIINQLIKNGKIERPALGIGMVDLSNITTDQQQSVLKLPSSVNKGVVIMQVADGSAAANAGLKQYDVITQLGDTKVTNANTLKAALYKYKVGDSAKVTYYRNGKQQTSTVHLTKAASDDNSQTSQQNDGQ</sequence>
<dbReference type="InterPro" id="IPR001478">
    <property type="entry name" value="PDZ"/>
</dbReference>
<comment type="caution">
    <text evidence="8">The sequence shown here is derived from an EMBL/GenBank/DDBJ whole genome shotgun (WGS) entry which is preliminary data.</text>
</comment>
<evidence type="ECO:0000313" key="9">
    <source>
        <dbReference type="Proteomes" id="UP000239920"/>
    </source>
</evidence>
<evidence type="ECO:0000256" key="5">
    <source>
        <dbReference type="SAM" id="MobiDB-lite"/>
    </source>
</evidence>
<dbReference type="SUPFAM" id="SSF50494">
    <property type="entry name" value="Trypsin-like serine proteases"/>
    <property type="match status" value="1"/>
</dbReference>
<dbReference type="OrthoDB" id="9758917at2"/>
<dbReference type="Gene3D" id="2.40.10.10">
    <property type="entry name" value="Trypsin-like serine proteases"/>
    <property type="match status" value="2"/>
</dbReference>
<evidence type="ECO:0000256" key="4">
    <source>
        <dbReference type="ARBA" id="ARBA00022825"/>
    </source>
</evidence>
<dbReference type="InterPro" id="IPR036034">
    <property type="entry name" value="PDZ_sf"/>
</dbReference>
<evidence type="ECO:0000313" key="8">
    <source>
        <dbReference type="EMBL" id="PMB83017.1"/>
    </source>
</evidence>
<dbReference type="GO" id="GO:0006508">
    <property type="term" value="P:proteolysis"/>
    <property type="evidence" value="ECO:0007669"/>
    <property type="project" value="UniProtKB-KW"/>
</dbReference>
<dbReference type="EMBL" id="PNFV01000002">
    <property type="protein sequence ID" value="PMB83017.1"/>
    <property type="molecule type" value="Genomic_DNA"/>
</dbReference>